<accession>A0A484AUG4</accession>
<dbReference type="Proteomes" id="UP000295192">
    <property type="component" value="Unassembled WGS sequence"/>
</dbReference>
<proteinExistence type="predicted"/>
<dbReference type="EMBL" id="LSRL02000699">
    <property type="protein sequence ID" value="TDG40044.1"/>
    <property type="molecule type" value="Genomic_DNA"/>
</dbReference>
<dbReference type="AlphaFoldDB" id="A0A484AUG4"/>
<gene>
    <name evidence="1" type="ORF">AWZ03_013536</name>
</gene>
<reference evidence="1 2" key="1">
    <citation type="journal article" date="2019" name="J. Hered.">
        <title>An Improved Genome Assembly for Drosophila navojoa, the Basal Species in the mojavensis Cluster.</title>
        <authorList>
            <person name="Vanderlinde T."/>
            <person name="Dupim E.G."/>
            <person name="Nazario-Yepiz N.O."/>
            <person name="Carvalho A.B."/>
        </authorList>
    </citation>
    <scope>NUCLEOTIDE SEQUENCE [LARGE SCALE GENOMIC DNA]</scope>
    <source>
        <strain evidence="1">Navoj_Jal97</strain>
        <tissue evidence="1">Whole organism</tissue>
    </source>
</reference>
<keyword evidence="2" id="KW-1185">Reference proteome</keyword>
<evidence type="ECO:0000313" key="2">
    <source>
        <dbReference type="Proteomes" id="UP000295192"/>
    </source>
</evidence>
<name>A0A484AUG4_DRONA</name>
<evidence type="ECO:0000313" key="1">
    <source>
        <dbReference type="EMBL" id="TDG40044.1"/>
    </source>
</evidence>
<comment type="caution">
    <text evidence="1">The sequence shown here is derived from an EMBL/GenBank/DDBJ whole genome shotgun (WGS) entry which is preliminary data.</text>
</comment>
<protein>
    <submittedName>
        <fullName evidence="1">Uncharacterized protein</fullName>
    </submittedName>
</protein>
<organism evidence="1 2">
    <name type="scientific">Drosophila navojoa</name>
    <name type="common">Fruit fly</name>
    <dbReference type="NCBI Taxonomy" id="7232"/>
    <lineage>
        <taxon>Eukaryota</taxon>
        <taxon>Metazoa</taxon>
        <taxon>Ecdysozoa</taxon>
        <taxon>Arthropoda</taxon>
        <taxon>Hexapoda</taxon>
        <taxon>Insecta</taxon>
        <taxon>Pterygota</taxon>
        <taxon>Neoptera</taxon>
        <taxon>Endopterygota</taxon>
        <taxon>Diptera</taxon>
        <taxon>Brachycera</taxon>
        <taxon>Muscomorpha</taxon>
        <taxon>Ephydroidea</taxon>
        <taxon>Drosophilidae</taxon>
        <taxon>Drosophila</taxon>
    </lineage>
</organism>
<sequence length="76" mass="8643">MGPRATTSDNNNNAKVRVSYYEYDCDCDCDCDWECECECECDCEFDCVFRLVYGGCYSTSSREQHTNPTDSSEDAS</sequence>